<dbReference type="EMBL" id="JAVIJP010000036">
    <property type="protein sequence ID" value="KAL3628834.1"/>
    <property type="molecule type" value="Genomic_DNA"/>
</dbReference>
<comment type="caution">
    <text evidence="2">The sequence shown here is derived from an EMBL/GenBank/DDBJ whole genome shotgun (WGS) entry which is preliminary data.</text>
</comment>
<dbReference type="NCBIfam" id="TIGR01640">
    <property type="entry name" value="F_box_assoc_1"/>
    <property type="match status" value="1"/>
</dbReference>
<dbReference type="Pfam" id="PF12937">
    <property type="entry name" value="F-box-like"/>
    <property type="match status" value="1"/>
</dbReference>
<gene>
    <name evidence="2" type="ORF">CASFOL_027880</name>
</gene>
<accession>A0ABD3CHW7</accession>
<evidence type="ECO:0000313" key="2">
    <source>
        <dbReference type="EMBL" id="KAL3628834.1"/>
    </source>
</evidence>
<dbReference type="AlphaFoldDB" id="A0ABD3CHW7"/>
<reference evidence="3" key="1">
    <citation type="journal article" date="2024" name="IScience">
        <title>Strigolactones Initiate the Formation of Haustorium-like Structures in Castilleja.</title>
        <authorList>
            <person name="Buerger M."/>
            <person name="Peterson D."/>
            <person name="Chory J."/>
        </authorList>
    </citation>
    <scope>NUCLEOTIDE SEQUENCE [LARGE SCALE GENOMIC DNA]</scope>
</reference>
<keyword evidence="3" id="KW-1185">Reference proteome</keyword>
<dbReference type="SUPFAM" id="SSF81383">
    <property type="entry name" value="F-box domain"/>
    <property type="match status" value="1"/>
</dbReference>
<dbReference type="PANTHER" id="PTHR31672">
    <property type="entry name" value="BNACNNG10540D PROTEIN"/>
    <property type="match status" value="1"/>
</dbReference>
<dbReference type="CDD" id="cd22157">
    <property type="entry name" value="F-box_AtFBW1-like"/>
    <property type="match status" value="1"/>
</dbReference>
<protein>
    <recommendedName>
        <fullName evidence="1">F-box domain-containing protein</fullName>
    </recommendedName>
</protein>
<name>A0ABD3CHW7_9LAMI</name>
<organism evidence="2 3">
    <name type="scientific">Castilleja foliolosa</name>
    <dbReference type="NCBI Taxonomy" id="1961234"/>
    <lineage>
        <taxon>Eukaryota</taxon>
        <taxon>Viridiplantae</taxon>
        <taxon>Streptophyta</taxon>
        <taxon>Embryophyta</taxon>
        <taxon>Tracheophyta</taxon>
        <taxon>Spermatophyta</taxon>
        <taxon>Magnoliopsida</taxon>
        <taxon>eudicotyledons</taxon>
        <taxon>Gunneridae</taxon>
        <taxon>Pentapetalae</taxon>
        <taxon>asterids</taxon>
        <taxon>lamiids</taxon>
        <taxon>Lamiales</taxon>
        <taxon>Orobanchaceae</taxon>
        <taxon>Pedicularideae</taxon>
        <taxon>Castillejinae</taxon>
        <taxon>Castilleja</taxon>
    </lineage>
</organism>
<dbReference type="InterPro" id="IPR001810">
    <property type="entry name" value="F-box_dom"/>
</dbReference>
<dbReference type="Gene3D" id="1.20.1280.50">
    <property type="match status" value="1"/>
</dbReference>
<dbReference type="PANTHER" id="PTHR31672:SF13">
    <property type="entry name" value="F-BOX PROTEIN CPR30-LIKE"/>
    <property type="match status" value="1"/>
</dbReference>
<evidence type="ECO:0000259" key="1">
    <source>
        <dbReference type="SMART" id="SM00256"/>
    </source>
</evidence>
<dbReference type="InterPro" id="IPR050796">
    <property type="entry name" value="SCF_F-box_component"/>
</dbReference>
<sequence length="397" mass="44997">MPPERNASQIKGEEPISDATADCIFPEEIMLCILTRLPVRSILRLKSVCKPWHCLFSTPQFIKMHQGQFSNDPQNQSVIFYEAKAGTMYLLNIIEPNENKKPTSILYPENFNMEIVGCCNGLFCLGSPGSLGLGVDLWNPALKLYKFIQFSRVNFVDPMIMSLGFGYDAGEDDFKVVRIVWVKKDEIFVSGAEVYSVNSDSWATVDLGFQFIVFENKNDLIVNGNPYWFAVIDVDDEVLVCFDVTKSVFKIVPLPVFYLGQDGPVKLVDWKGNLGALSCTVEYEVSYLDVWVFDDGEQIWRKNHTFGSIKGSVDMFTLCVKNGSLLGEKLDGKRIVFNPANGCVEEIVVDEGRKRPFEVYGYTESLTYIKGMKQVKGRNRKSKRKRKIIGLLMSYMN</sequence>
<dbReference type="Pfam" id="PF07734">
    <property type="entry name" value="FBA_1"/>
    <property type="match status" value="1"/>
</dbReference>
<feature type="domain" description="F-box" evidence="1">
    <location>
        <begin position="25"/>
        <end position="65"/>
    </location>
</feature>
<evidence type="ECO:0000313" key="3">
    <source>
        <dbReference type="Proteomes" id="UP001632038"/>
    </source>
</evidence>
<dbReference type="SMART" id="SM00256">
    <property type="entry name" value="FBOX"/>
    <property type="match status" value="1"/>
</dbReference>
<dbReference type="InterPro" id="IPR036047">
    <property type="entry name" value="F-box-like_dom_sf"/>
</dbReference>
<dbReference type="InterPro" id="IPR017451">
    <property type="entry name" value="F-box-assoc_interact_dom"/>
</dbReference>
<dbReference type="Proteomes" id="UP001632038">
    <property type="component" value="Unassembled WGS sequence"/>
</dbReference>
<proteinExistence type="predicted"/>
<dbReference type="InterPro" id="IPR006527">
    <property type="entry name" value="F-box-assoc_dom_typ1"/>
</dbReference>